<evidence type="ECO:0000313" key="3">
    <source>
        <dbReference type="Proteomes" id="UP000051587"/>
    </source>
</evidence>
<sequence length="321" mass="34079">MANLNRIVMGVASVTAALAIGYVMQNGSNSQRQTAVIEPQRLALDDITLTVAPPTEEEAPAIFPDRPEPIRHAAATPQLDVEPIVDIPVLGVPATVCDPVMTVTPMPAAMVELELVACLPDQRVSIHHNGMMFSDVTDDQGGLTVQVPALSQIAVFIADFGNGDGAVAHTTVPDLADFERAVLQWRGAEGLHIHAMEYGAEFGQEGHIWADAPGNADQALAGQGGFLTELGNRQGPDDYRAEIYTFPSGHAARDGDIAFSVDVEVTADNCDREIGAESLQLNSDGSPLQVRELVLSMPQCDAQGGFLVLKNLLQDLNIAAN</sequence>
<proteinExistence type="predicted"/>
<dbReference type="AlphaFoldDB" id="A0A0P1FWY3"/>
<keyword evidence="1" id="KW-0812">Transmembrane</keyword>
<dbReference type="EMBL" id="CYSA01000015">
    <property type="protein sequence ID" value="CUH64905.1"/>
    <property type="molecule type" value="Genomic_DNA"/>
</dbReference>
<accession>A0A0P1FWY3</accession>
<evidence type="ECO:0000256" key="1">
    <source>
        <dbReference type="SAM" id="Phobius"/>
    </source>
</evidence>
<organism evidence="2 3">
    <name type="scientific">Thalassovita gelatinovora</name>
    <name type="common">Thalassobius gelatinovorus</name>
    <dbReference type="NCBI Taxonomy" id="53501"/>
    <lineage>
        <taxon>Bacteria</taxon>
        <taxon>Pseudomonadati</taxon>
        <taxon>Pseudomonadota</taxon>
        <taxon>Alphaproteobacteria</taxon>
        <taxon>Rhodobacterales</taxon>
        <taxon>Roseobacteraceae</taxon>
        <taxon>Thalassovita</taxon>
    </lineage>
</organism>
<protein>
    <recommendedName>
        <fullName evidence="4">Translocase</fullName>
    </recommendedName>
</protein>
<dbReference type="STRING" id="53501.SAMN04488043_102108"/>
<name>A0A0P1FWY3_THAGE</name>
<evidence type="ECO:0000313" key="2">
    <source>
        <dbReference type="EMBL" id="CUH64905.1"/>
    </source>
</evidence>
<keyword evidence="1" id="KW-0472">Membrane</keyword>
<reference evidence="2 3" key="1">
    <citation type="submission" date="2015-09" db="EMBL/GenBank/DDBJ databases">
        <authorList>
            <consortium name="Swine Surveillance"/>
        </authorList>
    </citation>
    <scope>NUCLEOTIDE SEQUENCE [LARGE SCALE GENOMIC DNA]</scope>
    <source>
        <strain evidence="2 3">CECT 4357</strain>
    </source>
</reference>
<dbReference type="RefSeq" id="WP_074646740.1">
    <property type="nucleotide sequence ID" value="NZ_CP051181.1"/>
</dbReference>
<feature type="transmembrane region" description="Helical" evidence="1">
    <location>
        <begin position="7"/>
        <end position="24"/>
    </location>
</feature>
<dbReference type="Proteomes" id="UP000051587">
    <property type="component" value="Unassembled WGS sequence"/>
</dbReference>
<keyword evidence="1" id="KW-1133">Transmembrane helix</keyword>
<gene>
    <name evidence="2" type="ORF">TG4357_01567</name>
</gene>
<keyword evidence="3" id="KW-1185">Reference proteome</keyword>
<evidence type="ECO:0008006" key="4">
    <source>
        <dbReference type="Google" id="ProtNLM"/>
    </source>
</evidence>
<dbReference type="OrthoDB" id="7956241at2"/>